<keyword evidence="1" id="KW-1133">Transmembrane helix</keyword>
<keyword evidence="3" id="KW-1185">Reference proteome</keyword>
<reference evidence="2" key="1">
    <citation type="submission" date="2020-05" db="EMBL/GenBank/DDBJ databases">
        <title>Fertoebacter nigrum gen. nov., sp. nov., a new member of the family Rhodobacteraceae.</title>
        <authorList>
            <person name="Szuroczki S."/>
            <person name="Abbaszade G."/>
            <person name="Buni D."/>
            <person name="Schumann P."/>
            <person name="Toth E."/>
        </authorList>
    </citation>
    <scope>NUCLEOTIDE SEQUENCE</scope>
    <source>
        <strain evidence="2">RG-N-1a</strain>
    </source>
</reference>
<evidence type="ECO:0000313" key="2">
    <source>
        <dbReference type="EMBL" id="NUB44341.1"/>
    </source>
</evidence>
<name>A0A8X8H6X1_9RHOB</name>
<sequence length="130" mass="14954">MSIFAVIPFTEIAATFFSSVVVAMAARDLFRSRNTAAVFAEALSKRREWRDFEKKRLLDLLKDNRLSEDDWIEILSVVESIVVSETKIKGWKEMRSIYPARSEKAKRLLLSEVINTSSIRLRSEINSELA</sequence>
<dbReference type="Proteomes" id="UP000484076">
    <property type="component" value="Unassembled WGS sequence"/>
</dbReference>
<accession>A0A8X8H6X1</accession>
<organism evidence="2 3">
    <name type="scientific">Fertoeibacter niger</name>
    <dbReference type="NCBI Taxonomy" id="2656921"/>
    <lineage>
        <taxon>Bacteria</taxon>
        <taxon>Pseudomonadati</taxon>
        <taxon>Pseudomonadota</taxon>
        <taxon>Alphaproteobacteria</taxon>
        <taxon>Rhodobacterales</taxon>
        <taxon>Paracoccaceae</taxon>
        <taxon>Fertoeibacter</taxon>
    </lineage>
</organism>
<dbReference type="RefSeq" id="WP_174539465.1">
    <property type="nucleotide sequence ID" value="NZ_WHUT02000004.1"/>
</dbReference>
<evidence type="ECO:0000313" key="3">
    <source>
        <dbReference type="Proteomes" id="UP000484076"/>
    </source>
</evidence>
<protein>
    <submittedName>
        <fullName evidence="2">Uncharacterized protein</fullName>
    </submittedName>
</protein>
<dbReference type="AlphaFoldDB" id="A0A8X8H6X1"/>
<dbReference type="EMBL" id="WHUT02000004">
    <property type="protein sequence ID" value="NUB44341.1"/>
    <property type="molecule type" value="Genomic_DNA"/>
</dbReference>
<keyword evidence="1" id="KW-0472">Membrane</keyword>
<comment type="caution">
    <text evidence="2">The sequence shown here is derived from an EMBL/GenBank/DDBJ whole genome shotgun (WGS) entry which is preliminary data.</text>
</comment>
<keyword evidence="1" id="KW-0812">Transmembrane</keyword>
<proteinExistence type="predicted"/>
<gene>
    <name evidence="2" type="ORF">GEU84_008100</name>
</gene>
<feature type="transmembrane region" description="Helical" evidence="1">
    <location>
        <begin position="6"/>
        <end position="26"/>
    </location>
</feature>
<evidence type="ECO:0000256" key="1">
    <source>
        <dbReference type="SAM" id="Phobius"/>
    </source>
</evidence>